<feature type="transmembrane region" description="Helical" evidence="1">
    <location>
        <begin position="63"/>
        <end position="82"/>
    </location>
</feature>
<dbReference type="OrthoDB" id="146654at2157"/>
<proteinExistence type="predicted"/>
<comment type="caution">
    <text evidence="2">The sequence shown here is derived from an EMBL/GenBank/DDBJ whole genome shotgun (WGS) entry which is preliminary data.</text>
</comment>
<accession>A0A0F8AVS0</accession>
<dbReference type="Pfam" id="PF26161">
    <property type="entry name" value="DUF8044"/>
    <property type="match status" value="1"/>
</dbReference>
<organism evidence="2 3">
    <name type="scientific">Halorubrum saccharovorum</name>
    <dbReference type="NCBI Taxonomy" id="2248"/>
    <lineage>
        <taxon>Archaea</taxon>
        <taxon>Methanobacteriati</taxon>
        <taxon>Methanobacteriota</taxon>
        <taxon>Stenosarchaea group</taxon>
        <taxon>Halobacteria</taxon>
        <taxon>Halobacteriales</taxon>
        <taxon>Haloferacaceae</taxon>
        <taxon>Halorubrum</taxon>
    </lineage>
</organism>
<keyword evidence="1" id="KW-1133">Transmembrane helix</keyword>
<reference evidence="2 3" key="1">
    <citation type="journal article" date="2015" name="Genome Announc.">
        <title>Draft genome sequence of a Halorubrum H3 strain isolated from the burlinskoye salt lake (Altai Krai, Russia).</title>
        <authorList>
            <person name="Rozanov A.S."/>
            <person name="Bryanskaya A.V."/>
            <person name="Malup T.K."/>
            <person name="Kotenko A.V."/>
            <person name="Peltek S.E."/>
        </authorList>
    </citation>
    <scope>NUCLEOTIDE SEQUENCE [LARGE SCALE GENOMIC DNA]</scope>
    <source>
        <strain evidence="2 3">H3</strain>
    </source>
</reference>
<dbReference type="EMBL" id="JNFH02000005">
    <property type="protein sequence ID" value="KKF39981.1"/>
    <property type="molecule type" value="Genomic_DNA"/>
</dbReference>
<dbReference type="AlphaFoldDB" id="A0A0F8AVS0"/>
<evidence type="ECO:0000313" key="2">
    <source>
        <dbReference type="EMBL" id="KKF39981.1"/>
    </source>
</evidence>
<protein>
    <submittedName>
        <fullName evidence="2">Uncharacterized protein</fullName>
    </submittedName>
</protein>
<keyword evidence="1" id="KW-0472">Membrane</keyword>
<dbReference type="RefSeq" id="WP_050023395.1">
    <property type="nucleotide sequence ID" value="NZ_JNFH02000005.1"/>
</dbReference>
<sequence length="86" mass="9677">MTSELRGRFLVTLLAWLLASLGVLVAVDEFTPQNFFVVSFIGLLSVMQLYAPTESGDRWWLPLRALVVVCFAVFGYVVYVRVTAVF</sequence>
<keyword evidence="1" id="KW-0812">Transmembrane</keyword>
<evidence type="ECO:0000256" key="1">
    <source>
        <dbReference type="SAM" id="Phobius"/>
    </source>
</evidence>
<gene>
    <name evidence="2" type="ORF">FK85_24145</name>
</gene>
<keyword evidence="3" id="KW-1185">Reference proteome</keyword>
<evidence type="ECO:0000313" key="3">
    <source>
        <dbReference type="Proteomes" id="UP000053331"/>
    </source>
</evidence>
<dbReference type="InterPro" id="IPR058357">
    <property type="entry name" value="DUF8044"/>
</dbReference>
<name>A0A0F8AVS0_9EURY</name>
<feature type="transmembrane region" description="Helical" evidence="1">
    <location>
        <begin position="35"/>
        <end position="51"/>
    </location>
</feature>
<dbReference type="Proteomes" id="UP000053331">
    <property type="component" value="Unassembled WGS sequence"/>
</dbReference>